<dbReference type="PIRSF" id="PIRSF000349">
    <property type="entry name" value="SODismutase"/>
    <property type="match status" value="1"/>
</dbReference>
<dbReference type="InterPro" id="IPR036324">
    <property type="entry name" value="Mn/Fe_SOD_N_sf"/>
</dbReference>
<keyword evidence="5" id="KW-0408">Iron</keyword>
<feature type="binding site" evidence="6">
    <location>
        <position position="27"/>
    </location>
    <ligand>
        <name>Mn(2+)</name>
        <dbReference type="ChEBI" id="CHEBI:29035"/>
    </ligand>
</feature>
<feature type="domain" description="Manganese/iron superoxide dismutase C-terminal" evidence="9">
    <location>
        <begin position="92"/>
        <end position="191"/>
    </location>
</feature>
<evidence type="ECO:0000256" key="2">
    <source>
        <dbReference type="ARBA" id="ARBA00012682"/>
    </source>
</evidence>
<comment type="similarity">
    <text evidence="1 7">Belongs to the iron/manganese superoxide dismutase family.</text>
</comment>
<keyword evidence="3 6" id="KW-0479">Metal-binding</keyword>
<name>M2U4J6_9SPHN</name>
<dbReference type="InterPro" id="IPR019833">
    <property type="entry name" value="Mn/Fe_SOD_BS"/>
</dbReference>
<evidence type="ECO:0000256" key="5">
    <source>
        <dbReference type="ARBA" id="ARBA00023004"/>
    </source>
</evidence>
<dbReference type="Gene3D" id="3.55.40.20">
    <property type="entry name" value="Iron/manganese superoxide dismutase, C-terminal domain"/>
    <property type="match status" value="1"/>
</dbReference>
<evidence type="ECO:0000256" key="1">
    <source>
        <dbReference type="ARBA" id="ARBA00008714"/>
    </source>
</evidence>
<evidence type="ECO:0000256" key="4">
    <source>
        <dbReference type="ARBA" id="ARBA00023002"/>
    </source>
</evidence>
<dbReference type="Pfam" id="PF02777">
    <property type="entry name" value="Sod_Fe_C"/>
    <property type="match status" value="1"/>
</dbReference>
<dbReference type="FunFam" id="1.10.287.990:FF:000002">
    <property type="entry name" value="Superoxide dismutase"/>
    <property type="match status" value="1"/>
</dbReference>
<dbReference type="PROSITE" id="PS00088">
    <property type="entry name" value="SOD_MN"/>
    <property type="match status" value="1"/>
</dbReference>
<organism evidence="10 11">
    <name type="scientific">Pacificimonas flava</name>
    <dbReference type="NCBI Taxonomy" id="1234595"/>
    <lineage>
        <taxon>Bacteria</taxon>
        <taxon>Pseudomonadati</taxon>
        <taxon>Pseudomonadota</taxon>
        <taxon>Alphaproteobacteria</taxon>
        <taxon>Sphingomonadales</taxon>
        <taxon>Sphingosinicellaceae</taxon>
        <taxon>Pacificimonas</taxon>
    </lineage>
</organism>
<comment type="caution">
    <text evidence="10">The sequence shown here is derived from an EMBL/GenBank/DDBJ whole genome shotgun (WGS) entry which is preliminary data.</text>
</comment>
<gene>
    <name evidence="10" type="ORF">C725_1555</name>
</gene>
<feature type="domain" description="Manganese/iron superoxide dismutase N-terminal" evidence="8">
    <location>
        <begin position="3"/>
        <end position="85"/>
    </location>
</feature>
<feature type="binding site" evidence="6">
    <location>
        <position position="164"/>
    </location>
    <ligand>
        <name>Mn(2+)</name>
        <dbReference type="ChEBI" id="CHEBI:29035"/>
    </ligand>
</feature>
<feature type="binding site" evidence="6">
    <location>
        <position position="78"/>
    </location>
    <ligand>
        <name>Mn(2+)</name>
        <dbReference type="ChEBI" id="CHEBI:29035"/>
    </ligand>
</feature>
<dbReference type="PATRIC" id="fig|1234595.3.peg.1555"/>
<evidence type="ECO:0000259" key="8">
    <source>
        <dbReference type="Pfam" id="PF00081"/>
    </source>
</evidence>
<dbReference type="InterPro" id="IPR001189">
    <property type="entry name" value="Mn/Fe_SOD"/>
</dbReference>
<dbReference type="InterPro" id="IPR019831">
    <property type="entry name" value="Mn/Fe_SOD_N"/>
</dbReference>
<dbReference type="InterPro" id="IPR019832">
    <property type="entry name" value="Mn/Fe_SOD_C"/>
</dbReference>
<dbReference type="OrthoDB" id="9803125at2"/>
<evidence type="ECO:0000313" key="11">
    <source>
        <dbReference type="Proteomes" id="UP000011717"/>
    </source>
</evidence>
<comment type="function">
    <text evidence="7">Destroys radicals which are normally produced within the cells and which are toxic to biological systems.</text>
</comment>
<reference evidence="10 11" key="1">
    <citation type="journal article" date="2013" name="Genome Announc.">
        <title>Draft Genome Sequence of Strain JLT2015T, Belonging to the Family Sphingomonadaceae of the Alphaproteobacteria.</title>
        <authorList>
            <person name="Tang K."/>
            <person name="Liu K."/>
            <person name="Li S."/>
            <person name="Jiao N."/>
        </authorList>
    </citation>
    <scope>NUCLEOTIDE SEQUENCE [LARGE SCALE GENOMIC DNA]</scope>
    <source>
        <strain evidence="10 11">JLT2015</strain>
    </source>
</reference>
<dbReference type="Proteomes" id="UP000011717">
    <property type="component" value="Unassembled WGS sequence"/>
</dbReference>
<accession>M2U4J6</accession>
<feature type="binding site" evidence="6">
    <location>
        <position position="160"/>
    </location>
    <ligand>
        <name>Mn(2+)</name>
        <dbReference type="ChEBI" id="CHEBI:29035"/>
    </ligand>
</feature>
<keyword evidence="4 7" id="KW-0560">Oxidoreductase</keyword>
<evidence type="ECO:0000259" key="9">
    <source>
        <dbReference type="Pfam" id="PF02777"/>
    </source>
</evidence>
<evidence type="ECO:0000256" key="7">
    <source>
        <dbReference type="RuleBase" id="RU000414"/>
    </source>
</evidence>
<proteinExistence type="inferred from homology"/>
<keyword evidence="11" id="KW-1185">Reference proteome</keyword>
<dbReference type="PANTHER" id="PTHR42769:SF3">
    <property type="entry name" value="SUPEROXIDE DISMUTASE [FE] 2, CHLOROPLASTIC"/>
    <property type="match status" value="1"/>
</dbReference>
<dbReference type="EMBL" id="AMRV01000004">
    <property type="protein sequence ID" value="EMD82957.1"/>
    <property type="molecule type" value="Genomic_DNA"/>
</dbReference>
<evidence type="ECO:0000256" key="6">
    <source>
        <dbReference type="PIRSR" id="PIRSR000349-1"/>
    </source>
</evidence>
<dbReference type="Pfam" id="PF00081">
    <property type="entry name" value="Sod_Fe_N"/>
    <property type="match status" value="1"/>
</dbReference>
<dbReference type="SUPFAM" id="SSF46609">
    <property type="entry name" value="Fe,Mn superoxide dismutase (SOD), N-terminal domain"/>
    <property type="match status" value="1"/>
</dbReference>
<dbReference type="GO" id="GO:0046872">
    <property type="term" value="F:metal ion binding"/>
    <property type="evidence" value="ECO:0007669"/>
    <property type="project" value="UniProtKB-KW"/>
</dbReference>
<protein>
    <recommendedName>
        <fullName evidence="2 7">Superoxide dismutase</fullName>
        <ecNumber evidence="2 7">1.15.1.1</ecNumber>
    </recommendedName>
</protein>
<comment type="catalytic activity">
    <reaction evidence="7">
        <text>2 superoxide + 2 H(+) = H2O2 + O2</text>
        <dbReference type="Rhea" id="RHEA:20696"/>
        <dbReference type="ChEBI" id="CHEBI:15378"/>
        <dbReference type="ChEBI" id="CHEBI:15379"/>
        <dbReference type="ChEBI" id="CHEBI:16240"/>
        <dbReference type="ChEBI" id="CHEBI:18421"/>
        <dbReference type="EC" id="1.15.1.1"/>
    </reaction>
</comment>
<dbReference type="Gene3D" id="1.10.287.990">
    <property type="entry name" value="Fe,Mn superoxide dismutase (SOD) domain"/>
    <property type="match status" value="1"/>
</dbReference>
<dbReference type="InterPro" id="IPR036314">
    <property type="entry name" value="SOD_C_sf"/>
</dbReference>
<evidence type="ECO:0000256" key="3">
    <source>
        <dbReference type="ARBA" id="ARBA00022723"/>
    </source>
</evidence>
<dbReference type="PANTHER" id="PTHR42769">
    <property type="entry name" value="SUPEROXIDE DISMUTASE"/>
    <property type="match status" value="1"/>
</dbReference>
<dbReference type="RefSeq" id="WP_008601597.1">
    <property type="nucleotide sequence ID" value="NZ_AMRV01000004.1"/>
</dbReference>
<dbReference type="GO" id="GO:0004784">
    <property type="term" value="F:superoxide dismutase activity"/>
    <property type="evidence" value="ECO:0007669"/>
    <property type="project" value="UniProtKB-EC"/>
</dbReference>
<evidence type="ECO:0000313" key="10">
    <source>
        <dbReference type="EMBL" id="EMD82957.1"/>
    </source>
</evidence>
<sequence>MAFSLPPLPYDRGALAPHISEETLNYHYGKHHKAYVDKTNAAIEGTDLEGKTLIEVFKAAKQKGDQGLFNNSAQVWNHTFYWHGMTPNGGQPTGDIAAKIDEAFGSFDKFKEEFASKGAGNFASGWTWLVEKDGQLAIVNTDDASNPIAEGTGKPLLTMDVWEHAYYLDRQNARPDYIDHFFQVVNWEFVGECLGKDEADLIPEFN</sequence>
<dbReference type="EC" id="1.15.1.1" evidence="2 7"/>
<dbReference type="SUPFAM" id="SSF54719">
    <property type="entry name" value="Fe,Mn superoxide dismutase (SOD), C-terminal domain"/>
    <property type="match status" value="1"/>
</dbReference>
<dbReference type="AlphaFoldDB" id="M2U4J6"/>
<dbReference type="PRINTS" id="PR01703">
    <property type="entry name" value="MNSODISMTASE"/>
</dbReference>